<feature type="compositionally biased region" description="Polar residues" evidence="6">
    <location>
        <begin position="541"/>
        <end position="559"/>
    </location>
</feature>
<sequence>MELIEQLHPGTGGVPSSFKLPGVLGIERAVELFEQLHPGTWFSPPKRRSSIQLEASTSSQGCLAIERAMESSQKGGVPASSITAPEQDLEDVFWPRRLPWILFAGVQCYSEQVGRATKDELQLLAAASFELAKLHLSGKAGQRQRRPLATLAVEKSASSISSSSSLSIASSFFGSTCEVAVLGVHLLARFPEDLGAAALHLLQGLRTIAMEEERETLADASEKDVQRLLDRVRGKSSKKDSSSAPNSSAKRCIWDSSRAAATASVCGAPAAVAQSHQEILLAREKNAAEKGKIEAPEDDIEWEVGDGNFQCLKNGLTIEVEKDVGGKKKITRRANAKDKEFAELVHKLHLLCLLARGRLVDAACDDTLLKGLVYSLVPARFSSSIEPEKTTVSTLTALVRWLNGVMQIAVGSVSGPLSELSKVLSRQFGSEEEIAAITVAMFRALTFKTRYVCVLDVASIKPDTESMLASENWEENIADSRTKAGKLFTDFRSGGSPDVWTLKRETEDLTTSPVSTSKSVLSNDSPEPSKPQSTSKKRNHTPTSKPAVSNTDETTPATQQKRKRRGDEEFELEMARAMAATSAAVISTPQPAPKVVQPKPPPPVVWSRKKGPLLHWAEVFCGDDSSGRWIHVDAARNLVDDAEKVEASSKQPVRYVVAFAGSGAKDVTRRYTTSWSKIQALRVDEGWWSSCLSPLRRLESNAYDSHRTSNEERNTREDMELDVKSFTEPLPTNQQAYRNHHLYVMERWLTRYQVLHPKGPILGTCGGKPVYPRTCVQDLHTKERWLREGFAVREGEEPVKIIKSRNLARKVEGAPDEPSLVLLFGKWQTDPWQPPPAVDGIVPKNERGHVDVWSEKCIPPGTVHLALPRVTPVVQMLGIDFAPAMVGFEIRQGRSVPVFQGVVVCVEFKDAILQKLMLCGEKPKVYRAEEERREAQLREKSEAQAALRWRQLLRSMVTRERLRAAYEDKGVSSSVPEAEEEKARAAADDSSAAASDDRAARRRPAKADDENHVHSFPDEWQSYDEEACVRIKRCGCGFELRVEE</sequence>
<feature type="domain" description="Rad4 beta-hairpin" evidence="9">
    <location>
        <begin position="842"/>
        <end position="916"/>
    </location>
</feature>
<dbReference type="EMBL" id="GL377726">
    <property type="protein sequence ID" value="EFJ05399.1"/>
    <property type="molecule type" value="Genomic_DNA"/>
</dbReference>
<dbReference type="GO" id="GO:0006298">
    <property type="term" value="P:mismatch repair"/>
    <property type="evidence" value="ECO:0000318"/>
    <property type="project" value="GO_Central"/>
</dbReference>
<evidence type="ECO:0000256" key="5">
    <source>
        <dbReference type="ARBA" id="ARBA00023242"/>
    </source>
</evidence>
<dbReference type="Gene3D" id="3.90.260.10">
    <property type="entry name" value="Transglutaminase-like"/>
    <property type="match status" value="1"/>
</dbReference>
<evidence type="ECO:0000259" key="9">
    <source>
        <dbReference type="SMART" id="SM01032"/>
    </source>
</evidence>
<evidence type="ECO:0000313" key="11">
    <source>
        <dbReference type="Proteomes" id="UP000001514"/>
    </source>
</evidence>
<evidence type="ECO:0000256" key="6">
    <source>
        <dbReference type="SAM" id="MobiDB-lite"/>
    </source>
</evidence>
<feature type="domain" description="Rad4 beta-hairpin" evidence="8">
    <location>
        <begin position="779"/>
        <end position="835"/>
    </location>
</feature>
<dbReference type="Pfam" id="PF10403">
    <property type="entry name" value="BHD_1"/>
    <property type="match status" value="1"/>
</dbReference>
<dbReference type="STRING" id="88036.D8TD42"/>
<dbReference type="Pfam" id="PF10405">
    <property type="entry name" value="BHD_3"/>
    <property type="match status" value="1"/>
</dbReference>
<evidence type="ECO:0000256" key="1">
    <source>
        <dbReference type="ARBA" id="ARBA00004123"/>
    </source>
</evidence>
<dbReference type="InterPro" id="IPR018327">
    <property type="entry name" value="BHD_2"/>
</dbReference>
<dbReference type="Pfam" id="PF03835">
    <property type="entry name" value="Rad4"/>
    <property type="match status" value="1"/>
</dbReference>
<feature type="domain" description="Rad4 beta-hairpin" evidence="7">
    <location>
        <begin position="726"/>
        <end position="777"/>
    </location>
</feature>
<reference evidence="10 11" key="1">
    <citation type="journal article" date="2011" name="Science">
        <title>The Selaginella genome identifies genetic changes associated with the evolution of vascular plants.</title>
        <authorList>
            <person name="Banks J.A."/>
            <person name="Nishiyama T."/>
            <person name="Hasebe M."/>
            <person name="Bowman J.L."/>
            <person name="Gribskov M."/>
            <person name="dePamphilis C."/>
            <person name="Albert V.A."/>
            <person name="Aono N."/>
            <person name="Aoyama T."/>
            <person name="Ambrose B.A."/>
            <person name="Ashton N.W."/>
            <person name="Axtell M.J."/>
            <person name="Barker E."/>
            <person name="Barker M.S."/>
            <person name="Bennetzen J.L."/>
            <person name="Bonawitz N.D."/>
            <person name="Chapple C."/>
            <person name="Cheng C."/>
            <person name="Correa L.G."/>
            <person name="Dacre M."/>
            <person name="DeBarry J."/>
            <person name="Dreyer I."/>
            <person name="Elias M."/>
            <person name="Engstrom E.M."/>
            <person name="Estelle M."/>
            <person name="Feng L."/>
            <person name="Finet C."/>
            <person name="Floyd S.K."/>
            <person name="Frommer W.B."/>
            <person name="Fujita T."/>
            <person name="Gramzow L."/>
            <person name="Gutensohn M."/>
            <person name="Harholt J."/>
            <person name="Hattori M."/>
            <person name="Heyl A."/>
            <person name="Hirai T."/>
            <person name="Hiwatashi Y."/>
            <person name="Ishikawa M."/>
            <person name="Iwata M."/>
            <person name="Karol K.G."/>
            <person name="Koehler B."/>
            <person name="Kolukisaoglu U."/>
            <person name="Kubo M."/>
            <person name="Kurata T."/>
            <person name="Lalonde S."/>
            <person name="Li K."/>
            <person name="Li Y."/>
            <person name="Litt A."/>
            <person name="Lyons E."/>
            <person name="Manning G."/>
            <person name="Maruyama T."/>
            <person name="Michael T.P."/>
            <person name="Mikami K."/>
            <person name="Miyazaki S."/>
            <person name="Morinaga S."/>
            <person name="Murata T."/>
            <person name="Mueller-Roeber B."/>
            <person name="Nelson D.R."/>
            <person name="Obara M."/>
            <person name="Oguri Y."/>
            <person name="Olmstead R.G."/>
            <person name="Onodera N."/>
            <person name="Petersen B.L."/>
            <person name="Pils B."/>
            <person name="Prigge M."/>
            <person name="Rensing S.A."/>
            <person name="Riano-Pachon D.M."/>
            <person name="Roberts A.W."/>
            <person name="Sato Y."/>
            <person name="Scheller H.V."/>
            <person name="Schulz B."/>
            <person name="Schulz C."/>
            <person name="Shakirov E.V."/>
            <person name="Shibagaki N."/>
            <person name="Shinohara N."/>
            <person name="Shippen D.E."/>
            <person name="Soerensen I."/>
            <person name="Sotooka R."/>
            <person name="Sugimoto N."/>
            <person name="Sugita M."/>
            <person name="Sumikawa N."/>
            <person name="Tanurdzic M."/>
            <person name="Theissen G."/>
            <person name="Ulvskov P."/>
            <person name="Wakazuki S."/>
            <person name="Weng J.K."/>
            <person name="Willats W.W."/>
            <person name="Wipf D."/>
            <person name="Wolf P.G."/>
            <person name="Yang L."/>
            <person name="Zimmer A.D."/>
            <person name="Zhu Q."/>
            <person name="Mitros T."/>
            <person name="Hellsten U."/>
            <person name="Loque D."/>
            <person name="Otillar R."/>
            <person name="Salamov A."/>
            <person name="Schmutz J."/>
            <person name="Shapiro H."/>
            <person name="Lindquist E."/>
            <person name="Lucas S."/>
            <person name="Rokhsar D."/>
            <person name="Grigoriev I.V."/>
        </authorList>
    </citation>
    <scope>NUCLEOTIDE SEQUENCE [LARGE SCALE GENOMIC DNA]</scope>
</reference>
<dbReference type="SUPFAM" id="SSF54001">
    <property type="entry name" value="Cysteine proteinases"/>
    <property type="match status" value="1"/>
</dbReference>
<accession>D8TD42</accession>
<gene>
    <name evidence="10" type="ORF">SELMODRAFT_449148</name>
</gene>
<dbReference type="InterPro" id="IPR038765">
    <property type="entry name" value="Papain-like_cys_pep_sf"/>
</dbReference>
<name>D8TD42_SELML</name>
<dbReference type="KEGG" id="smo:SELMODRAFT_449148"/>
<keyword evidence="4" id="KW-0234">DNA repair</keyword>
<dbReference type="HOGENOM" id="CLU_012473_0_0_1"/>
<feature type="compositionally biased region" description="Basic and acidic residues" evidence="6">
    <location>
        <begin position="230"/>
        <end position="241"/>
    </location>
</feature>
<feature type="region of interest" description="Disordered" evidence="6">
    <location>
        <begin position="230"/>
        <end position="249"/>
    </location>
</feature>
<dbReference type="InterPro" id="IPR018325">
    <property type="entry name" value="Rad4/PNGase_transGLS-fold"/>
</dbReference>
<dbReference type="SMART" id="SM01031">
    <property type="entry name" value="BHD_2"/>
    <property type="match status" value="1"/>
</dbReference>
<evidence type="ECO:0000256" key="2">
    <source>
        <dbReference type="ARBA" id="ARBA00009525"/>
    </source>
</evidence>
<dbReference type="GO" id="GO:0005737">
    <property type="term" value="C:cytoplasm"/>
    <property type="evidence" value="ECO:0000318"/>
    <property type="project" value="GO_Central"/>
</dbReference>
<dbReference type="GO" id="GO:0006289">
    <property type="term" value="P:nucleotide-excision repair"/>
    <property type="evidence" value="ECO:0000318"/>
    <property type="project" value="GO_Central"/>
</dbReference>
<evidence type="ECO:0000256" key="3">
    <source>
        <dbReference type="ARBA" id="ARBA00022763"/>
    </source>
</evidence>
<evidence type="ECO:0000259" key="8">
    <source>
        <dbReference type="SMART" id="SM01031"/>
    </source>
</evidence>
<dbReference type="PANTHER" id="PTHR12135:SF0">
    <property type="entry name" value="DNA REPAIR PROTEIN COMPLEMENTING XP-C CELLS"/>
    <property type="match status" value="1"/>
</dbReference>
<dbReference type="SMART" id="SM01030">
    <property type="entry name" value="BHD_1"/>
    <property type="match status" value="1"/>
</dbReference>
<feature type="compositionally biased region" description="Basic and acidic residues" evidence="6">
    <location>
        <begin position="995"/>
        <end position="1015"/>
    </location>
</feature>
<feature type="region of interest" description="Disordered" evidence="6">
    <location>
        <begin position="968"/>
        <end position="1015"/>
    </location>
</feature>
<keyword evidence="3" id="KW-0227">DNA damage</keyword>
<dbReference type="AlphaFoldDB" id="D8TD42"/>
<feature type="non-terminal residue" evidence="10">
    <location>
        <position position="1044"/>
    </location>
</feature>
<dbReference type="Gene3D" id="2.20.20.110">
    <property type="entry name" value="Rad4, beta-hairpin domain BHD1"/>
    <property type="match status" value="1"/>
</dbReference>
<keyword evidence="5" id="KW-0539">Nucleus</keyword>
<protein>
    <recommendedName>
        <fullName evidence="12">Rad4 beta-hairpin domain-containing protein</fullName>
    </recommendedName>
</protein>
<dbReference type="GO" id="GO:0003684">
    <property type="term" value="F:damaged DNA binding"/>
    <property type="evidence" value="ECO:0000318"/>
    <property type="project" value="GO_Central"/>
</dbReference>
<dbReference type="FunCoup" id="D8TD42">
    <property type="interactions" value="3473"/>
</dbReference>
<feature type="region of interest" description="Disordered" evidence="6">
    <location>
        <begin position="502"/>
        <end position="568"/>
    </location>
</feature>
<dbReference type="InParanoid" id="D8TD42"/>
<evidence type="ECO:0008006" key="12">
    <source>
        <dbReference type="Google" id="ProtNLM"/>
    </source>
</evidence>
<dbReference type="GO" id="GO:0003697">
    <property type="term" value="F:single-stranded DNA binding"/>
    <property type="evidence" value="ECO:0000318"/>
    <property type="project" value="GO_Central"/>
</dbReference>
<dbReference type="OMA" id="NGVMQIA"/>
<comment type="similarity">
    <text evidence="2">Belongs to the XPC family.</text>
</comment>
<evidence type="ECO:0000313" key="10">
    <source>
        <dbReference type="EMBL" id="EFJ05399.1"/>
    </source>
</evidence>
<feature type="compositionally biased region" description="Polar residues" evidence="6">
    <location>
        <begin position="509"/>
        <end position="534"/>
    </location>
</feature>
<dbReference type="InterPro" id="IPR018326">
    <property type="entry name" value="Rad4_beta-hairpin_dom1"/>
</dbReference>
<dbReference type="Pfam" id="PF10404">
    <property type="entry name" value="BHD_2"/>
    <property type="match status" value="1"/>
</dbReference>
<keyword evidence="11" id="KW-1185">Reference proteome</keyword>
<dbReference type="GO" id="GO:0071942">
    <property type="term" value="C:XPC complex"/>
    <property type="evidence" value="ECO:0000318"/>
    <property type="project" value="GO_Central"/>
</dbReference>
<evidence type="ECO:0000256" key="4">
    <source>
        <dbReference type="ARBA" id="ARBA00023204"/>
    </source>
</evidence>
<organism evidence="11">
    <name type="scientific">Selaginella moellendorffii</name>
    <name type="common">Spikemoss</name>
    <dbReference type="NCBI Taxonomy" id="88036"/>
    <lineage>
        <taxon>Eukaryota</taxon>
        <taxon>Viridiplantae</taxon>
        <taxon>Streptophyta</taxon>
        <taxon>Embryophyta</taxon>
        <taxon>Tracheophyta</taxon>
        <taxon>Lycopodiopsida</taxon>
        <taxon>Selaginellales</taxon>
        <taxon>Selaginellaceae</taxon>
        <taxon>Selaginella</taxon>
    </lineage>
</organism>
<dbReference type="Gramene" id="EFJ05399">
    <property type="protein sequence ID" value="EFJ05399"/>
    <property type="gene ID" value="SELMODRAFT_449148"/>
</dbReference>
<dbReference type="Proteomes" id="UP000001514">
    <property type="component" value="Unassembled WGS sequence"/>
</dbReference>
<dbReference type="InterPro" id="IPR042488">
    <property type="entry name" value="Rad4_BHD3_sf"/>
</dbReference>
<proteinExistence type="inferred from homology"/>
<comment type="subcellular location">
    <subcellularLocation>
        <location evidence="1">Nucleus</location>
    </subcellularLocation>
</comment>
<dbReference type="InterPro" id="IPR036985">
    <property type="entry name" value="Transglutaminase-like_sf"/>
</dbReference>
<dbReference type="Gene3D" id="3.30.70.2460">
    <property type="entry name" value="Rad4, beta-hairpin domain BHD3"/>
    <property type="match status" value="1"/>
</dbReference>
<dbReference type="SMART" id="SM01032">
    <property type="entry name" value="BHD_3"/>
    <property type="match status" value="1"/>
</dbReference>
<dbReference type="InterPro" id="IPR018328">
    <property type="entry name" value="Rad4_beta-hairpin_dom3"/>
</dbReference>
<dbReference type="eggNOG" id="KOG2179">
    <property type="taxonomic scope" value="Eukaryota"/>
</dbReference>
<dbReference type="PANTHER" id="PTHR12135">
    <property type="entry name" value="DNA REPAIR PROTEIN XP-C / RAD4"/>
    <property type="match status" value="1"/>
</dbReference>
<evidence type="ECO:0000259" key="7">
    <source>
        <dbReference type="SMART" id="SM01030"/>
    </source>
</evidence>
<dbReference type="InterPro" id="IPR004583">
    <property type="entry name" value="DNA_repair_Rad4"/>
</dbReference>
<dbReference type="GO" id="GO:0000111">
    <property type="term" value="C:nucleotide-excision repair factor 2 complex"/>
    <property type="evidence" value="ECO:0000318"/>
    <property type="project" value="GO_Central"/>
</dbReference>